<evidence type="ECO:0000256" key="4">
    <source>
        <dbReference type="ARBA" id="ARBA00022679"/>
    </source>
</evidence>
<evidence type="ECO:0000313" key="12">
    <source>
        <dbReference type="Proteomes" id="UP000008383"/>
    </source>
</evidence>
<evidence type="ECO:0000256" key="5">
    <source>
        <dbReference type="ARBA" id="ARBA00022691"/>
    </source>
</evidence>
<feature type="compositionally biased region" description="Pro residues" evidence="8">
    <location>
        <begin position="84"/>
        <end position="93"/>
    </location>
</feature>
<organism evidence="11 12">
    <name type="scientific">Trichophyton verrucosum (strain HKI 0517)</name>
    <dbReference type="NCBI Taxonomy" id="663202"/>
    <lineage>
        <taxon>Eukaryota</taxon>
        <taxon>Fungi</taxon>
        <taxon>Dikarya</taxon>
        <taxon>Ascomycota</taxon>
        <taxon>Pezizomycotina</taxon>
        <taxon>Eurotiomycetes</taxon>
        <taxon>Eurotiomycetidae</taxon>
        <taxon>Onygenales</taxon>
        <taxon>Arthrodermataceae</taxon>
        <taxon>Trichophyton</taxon>
    </lineage>
</organism>
<keyword evidence="5" id="KW-0949">S-adenosyl-L-methionine</keyword>
<evidence type="ECO:0000259" key="9">
    <source>
        <dbReference type="PROSITE" id="PS50280"/>
    </source>
</evidence>
<feature type="region of interest" description="Disordered" evidence="8">
    <location>
        <begin position="457"/>
        <end position="482"/>
    </location>
</feature>
<dbReference type="PANTHER" id="PTHR46223">
    <property type="entry name" value="HISTONE-LYSINE N-METHYLTRANSFERASE SUV39H"/>
    <property type="match status" value="1"/>
</dbReference>
<dbReference type="EMBL" id="ACYE01000100">
    <property type="protein sequence ID" value="EFE43356.1"/>
    <property type="molecule type" value="Genomic_DNA"/>
</dbReference>
<gene>
    <name evidence="11" type="ORF">TRV_01916</name>
</gene>
<dbReference type="InterPro" id="IPR046341">
    <property type="entry name" value="SET_dom_sf"/>
</dbReference>
<dbReference type="GO" id="GO:0005694">
    <property type="term" value="C:chromosome"/>
    <property type="evidence" value="ECO:0007669"/>
    <property type="project" value="UniProtKB-SubCell"/>
</dbReference>
<dbReference type="Pfam" id="PF05033">
    <property type="entry name" value="Pre-SET"/>
    <property type="match status" value="1"/>
</dbReference>
<dbReference type="Gene3D" id="2.170.270.10">
    <property type="entry name" value="SET domain"/>
    <property type="match status" value="1"/>
</dbReference>
<dbReference type="KEGG" id="tve:TRV_01916"/>
<dbReference type="AlphaFoldDB" id="D4D4A1"/>
<evidence type="ECO:0000259" key="10">
    <source>
        <dbReference type="PROSITE" id="PS50868"/>
    </source>
</evidence>
<name>D4D4A1_TRIVH</name>
<dbReference type="InterPro" id="IPR050973">
    <property type="entry name" value="H3K9_Histone-Lys_N-MTase"/>
</dbReference>
<keyword evidence="3" id="KW-0489">Methyltransferase</keyword>
<comment type="caution">
    <text evidence="11">The sequence shown here is derived from an EMBL/GenBank/DDBJ whole genome shotgun (WGS) entry which is preliminary data.</text>
</comment>
<evidence type="ECO:0000256" key="1">
    <source>
        <dbReference type="ARBA" id="ARBA00004286"/>
    </source>
</evidence>
<dbReference type="GO" id="GO:0032259">
    <property type="term" value="P:methylation"/>
    <property type="evidence" value="ECO:0007669"/>
    <property type="project" value="UniProtKB-KW"/>
</dbReference>
<proteinExistence type="predicted"/>
<keyword evidence="12" id="KW-1185">Reference proteome</keyword>
<feature type="domain" description="Post-SET" evidence="10">
    <location>
        <begin position="440"/>
        <end position="456"/>
    </location>
</feature>
<dbReference type="GO" id="GO:0005634">
    <property type="term" value="C:nucleus"/>
    <property type="evidence" value="ECO:0007669"/>
    <property type="project" value="InterPro"/>
</dbReference>
<evidence type="ECO:0000256" key="6">
    <source>
        <dbReference type="ARBA" id="ARBA00022723"/>
    </source>
</evidence>
<reference evidence="12" key="1">
    <citation type="journal article" date="2011" name="Genome Biol.">
        <title>Comparative and functional genomics provide insights into the pathogenicity of dermatophytic fungi.</title>
        <authorList>
            <person name="Burmester A."/>
            <person name="Shelest E."/>
            <person name="Gloeckner G."/>
            <person name="Heddergott C."/>
            <person name="Schindler S."/>
            <person name="Staib P."/>
            <person name="Heidel A."/>
            <person name="Felder M."/>
            <person name="Petzold A."/>
            <person name="Szafranski K."/>
            <person name="Feuermann M."/>
            <person name="Pedruzzi I."/>
            <person name="Priebe S."/>
            <person name="Groth M."/>
            <person name="Winkler R."/>
            <person name="Li W."/>
            <person name="Kniemeyer O."/>
            <person name="Schroeckh V."/>
            <person name="Hertweck C."/>
            <person name="Hube B."/>
            <person name="White T.C."/>
            <person name="Platzer M."/>
            <person name="Guthke R."/>
            <person name="Heitman J."/>
            <person name="Woestemeyer J."/>
            <person name="Zipfel P.F."/>
            <person name="Monod M."/>
            <person name="Brakhage A.A."/>
        </authorList>
    </citation>
    <scope>NUCLEOTIDE SEQUENCE [LARGE SCALE GENOMIC DNA]</scope>
    <source>
        <strain evidence="12">HKI 0517</strain>
    </source>
</reference>
<protein>
    <submittedName>
        <fullName evidence="11">Histone-lysine N-methyltransferase Clr4</fullName>
    </submittedName>
</protein>
<comment type="subcellular location">
    <subcellularLocation>
        <location evidence="1">Chromosome</location>
    </subcellularLocation>
</comment>
<dbReference type="PANTHER" id="PTHR46223:SF3">
    <property type="entry name" value="HISTONE-LYSINE N-METHYLTRANSFERASE SET-23"/>
    <property type="match status" value="1"/>
</dbReference>
<feature type="domain" description="SET" evidence="9">
    <location>
        <begin position="299"/>
        <end position="429"/>
    </location>
</feature>
<dbReference type="GO" id="GO:0008270">
    <property type="term" value="F:zinc ion binding"/>
    <property type="evidence" value="ECO:0007669"/>
    <property type="project" value="InterPro"/>
</dbReference>
<evidence type="ECO:0000256" key="8">
    <source>
        <dbReference type="SAM" id="MobiDB-lite"/>
    </source>
</evidence>
<keyword evidence="4" id="KW-0808">Transferase</keyword>
<evidence type="ECO:0000256" key="2">
    <source>
        <dbReference type="ARBA" id="ARBA00022454"/>
    </source>
</evidence>
<evidence type="ECO:0000313" key="11">
    <source>
        <dbReference type="EMBL" id="EFE43356.1"/>
    </source>
</evidence>
<dbReference type="PROSITE" id="PS50868">
    <property type="entry name" value="POST_SET"/>
    <property type="match status" value="1"/>
</dbReference>
<dbReference type="SUPFAM" id="SSF82199">
    <property type="entry name" value="SET domain"/>
    <property type="match status" value="1"/>
</dbReference>
<keyword evidence="7" id="KW-0862">Zinc</keyword>
<dbReference type="SMART" id="SM00468">
    <property type="entry name" value="PreSET"/>
    <property type="match status" value="1"/>
</dbReference>
<keyword evidence="2" id="KW-0158">Chromosome</keyword>
<dbReference type="Proteomes" id="UP000008383">
    <property type="component" value="Unassembled WGS sequence"/>
</dbReference>
<evidence type="ECO:0000256" key="3">
    <source>
        <dbReference type="ARBA" id="ARBA00022603"/>
    </source>
</evidence>
<sequence length="482" mass="54540">MPTQIPGQAVTRQLDTVIYSEHFWQPEVISSRLLKAFISPEDDRQRQLPSKPPSKPGRAVVDKGSTSSSSRPQSKASNVSVVIPVPPRRPSPSPVTTSRKRSLSSDGDINKALSRKLTATKIPDHHGLSDFYAVGNEEVKRPYLKLKTFDPKKTEIPRSSKRYIPPKRRSDKESACSRLEELYNKKLQRIKGPPVRFKAGKIAKEIDFNFDFIDSYKIHSGVNQIDPEFLWGCDCTKCDAECDCLSKDLIHYEKGQRVRAVLKSEILNKRTALIRECSSRCKCSGVNCWNHVVFRGRQVELEVFQTKNRGFGVRSPHSIERGQFIDTYVGEVIEPSTSDAREEAIDVEKYSSYLFSLDYFPAEEYEKEKDIYVVDGRKFGSITRFINHSCNPNCKMFPATQTDDHGVYQLAFFAVRDIPAGTELTFDYHPGWEGGDVDPDATKCLCGEKNCRGQLWPAKRKTTRPGEDSSSGESSEESEDDE</sequence>
<dbReference type="InterPro" id="IPR007728">
    <property type="entry name" value="Pre-SET_dom"/>
</dbReference>
<dbReference type="InterPro" id="IPR001214">
    <property type="entry name" value="SET_dom"/>
</dbReference>
<dbReference type="InterPro" id="IPR003616">
    <property type="entry name" value="Post-SET_dom"/>
</dbReference>
<dbReference type="OrthoDB" id="308383at2759"/>
<keyword evidence="6" id="KW-0479">Metal-binding</keyword>
<dbReference type="HOGENOM" id="CLU_020840_11_1_1"/>
<dbReference type="RefSeq" id="XP_003023974.1">
    <property type="nucleotide sequence ID" value="XM_003023928.1"/>
</dbReference>
<evidence type="ECO:0000256" key="7">
    <source>
        <dbReference type="ARBA" id="ARBA00022833"/>
    </source>
</evidence>
<dbReference type="Pfam" id="PF00856">
    <property type="entry name" value="SET"/>
    <property type="match status" value="1"/>
</dbReference>
<dbReference type="GO" id="GO:0042054">
    <property type="term" value="F:histone methyltransferase activity"/>
    <property type="evidence" value="ECO:0007669"/>
    <property type="project" value="InterPro"/>
</dbReference>
<feature type="region of interest" description="Disordered" evidence="8">
    <location>
        <begin position="40"/>
        <end position="109"/>
    </location>
</feature>
<accession>D4D4A1</accession>
<dbReference type="PROSITE" id="PS50280">
    <property type="entry name" value="SET"/>
    <property type="match status" value="1"/>
</dbReference>
<dbReference type="GeneID" id="9582667"/>
<dbReference type="SMART" id="SM00317">
    <property type="entry name" value="SET"/>
    <property type="match status" value="1"/>
</dbReference>
<feature type="compositionally biased region" description="Polar residues" evidence="8">
    <location>
        <begin position="64"/>
        <end position="78"/>
    </location>
</feature>